<dbReference type="InterPro" id="IPR004111">
    <property type="entry name" value="Repressor_TetR_C"/>
</dbReference>
<feature type="DNA-binding region" description="H-T-H motif" evidence="5">
    <location>
        <begin position="36"/>
        <end position="55"/>
    </location>
</feature>
<dbReference type="InterPro" id="IPR050109">
    <property type="entry name" value="HTH-type_TetR-like_transc_reg"/>
</dbReference>
<dbReference type="PROSITE" id="PS50977">
    <property type="entry name" value="HTH_TETR_2"/>
    <property type="match status" value="1"/>
</dbReference>
<gene>
    <name evidence="7" type="ORF">GCM10012278_63360</name>
</gene>
<dbReference type="PRINTS" id="PR00455">
    <property type="entry name" value="HTHTETR"/>
</dbReference>
<evidence type="ECO:0000256" key="2">
    <source>
        <dbReference type="ARBA" id="ARBA00023015"/>
    </source>
</evidence>
<keyword evidence="2" id="KW-0805">Transcription regulation</keyword>
<dbReference type="EMBL" id="BMNK01000013">
    <property type="protein sequence ID" value="GGP13066.1"/>
    <property type="molecule type" value="Genomic_DNA"/>
</dbReference>
<dbReference type="PANTHER" id="PTHR30055:SF151">
    <property type="entry name" value="TRANSCRIPTIONAL REGULATORY PROTEIN"/>
    <property type="match status" value="1"/>
</dbReference>
<keyword evidence="4" id="KW-0804">Transcription</keyword>
<keyword evidence="8" id="KW-1185">Reference proteome</keyword>
<reference evidence="7" key="2">
    <citation type="submission" date="2020-09" db="EMBL/GenBank/DDBJ databases">
        <authorList>
            <person name="Sun Q."/>
            <person name="Zhou Y."/>
        </authorList>
    </citation>
    <scope>NUCLEOTIDE SEQUENCE</scope>
    <source>
        <strain evidence="7">CGMCC 4.7430</strain>
    </source>
</reference>
<dbReference type="Proteomes" id="UP000660745">
    <property type="component" value="Unassembled WGS sequence"/>
</dbReference>
<protein>
    <submittedName>
        <fullName evidence="7">TetR family transcriptional regulator</fullName>
    </submittedName>
</protein>
<dbReference type="InterPro" id="IPR009057">
    <property type="entry name" value="Homeodomain-like_sf"/>
</dbReference>
<dbReference type="InterPro" id="IPR036271">
    <property type="entry name" value="Tet_transcr_reg_TetR-rel_C_sf"/>
</dbReference>
<evidence type="ECO:0000256" key="5">
    <source>
        <dbReference type="PROSITE-ProRule" id="PRU00335"/>
    </source>
</evidence>
<dbReference type="GO" id="GO:0003700">
    <property type="term" value="F:DNA-binding transcription factor activity"/>
    <property type="evidence" value="ECO:0007669"/>
    <property type="project" value="TreeGrafter"/>
</dbReference>
<dbReference type="AlphaFoldDB" id="A0A918AAA3"/>
<evidence type="ECO:0000259" key="6">
    <source>
        <dbReference type="PROSITE" id="PS50977"/>
    </source>
</evidence>
<reference evidence="7" key="1">
    <citation type="journal article" date="2014" name="Int. J. Syst. Evol. Microbiol.">
        <title>Complete genome sequence of Corynebacterium casei LMG S-19264T (=DSM 44701T), isolated from a smear-ripened cheese.</title>
        <authorList>
            <consortium name="US DOE Joint Genome Institute (JGI-PGF)"/>
            <person name="Walter F."/>
            <person name="Albersmeier A."/>
            <person name="Kalinowski J."/>
            <person name="Ruckert C."/>
        </authorList>
    </citation>
    <scope>NUCLEOTIDE SEQUENCE</scope>
    <source>
        <strain evidence="7">CGMCC 4.7430</strain>
    </source>
</reference>
<feature type="domain" description="HTH tetR-type" evidence="6">
    <location>
        <begin position="13"/>
        <end position="73"/>
    </location>
</feature>
<accession>A0A918AAA3</accession>
<dbReference type="Pfam" id="PF00440">
    <property type="entry name" value="TetR_N"/>
    <property type="match status" value="1"/>
</dbReference>
<keyword evidence="3 5" id="KW-0238">DNA-binding</keyword>
<evidence type="ECO:0000256" key="1">
    <source>
        <dbReference type="ARBA" id="ARBA00022491"/>
    </source>
</evidence>
<dbReference type="Gene3D" id="1.10.357.10">
    <property type="entry name" value="Tetracycline Repressor, domain 2"/>
    <property type="match status" value="1"/>
</dbReference>
<evidence type="ECO:0000256" key="3">
    <source>
        <dbReference type="ARBA" id="ARBA00023125"/>
    </source>
</evidence>
<keyword evidence="1" id="KW-0678">Repressor</keyword>
<dbReference type="GO" id="GO:0046677">
    <property type="term" value="P:response to antibiotic"/>
    <property type="evidence" value="ECO:0007669"/>
    <property type="project" value="InterPro"/>
</dbReference>
<dbReference type="PRINTS" id="PR00400">
    <property type="entry name" value="TETREPRESSOR"/>
</dbReference>
<dbReference type="PANTHER" id="PTHR30055">
    <property type="entry name" value="HTH-TYPE TRANSCRIPTIONAL REGULATOR RUTR"/>
    <property type="match status" value="1"/>
</dbReference>
<evidence type="ECO:0000313" key="7">
    <source>
        <dbReference type="EMBL" id="GGP13066.1"/>
    </source>
</evidence>
<proteinExistence type="predicted"/>
<dbReference type="InterPro" id="IPR003012">
    <property type="entry name" value="Tet_transcr_reg_TetR"/>
</dbReference>
<comment type="caution">
    <text evidence="7">The sequence shown here is derived from an EMBL/GenBank/DDBJ whole genome shotgun (WGS) entry which is preliminary data.</text>
</comment>
<dbReference type="InterPro" id="IPR001647">
    <property type="entry name" value="HTH_TetR"/>
</dbReference>
<sequence>MATSGTPAPRRTSLSRETALRTAVEMADEAGTEVPSMRGLAERLGVEAASLYHHFRNKDVILDGMVDLVFGEIELPPDDADWREAMRRRAVSMHDALVRHPWAIGLMDSRTNPDQAKATLRHHNAVIGCLRAGGFSITGAAHAFSVLDSYIYGFTLQELSLPFQSSAELEDVAGSLLQELPDDEFPHLTEMIVDRALRPGYAYTDEFDVGLDLILDGLHRHRERWP</sequence>
<dbReference type="GO" id="GO:0000976">
    <property type="term" value="F:transcription cis-regulatory region binding"/>
    <property type="evidence" value="ECO:0007669"/>
    <property type="project" value="TreeGrafter"/>
</dbReference>
<dbReference type="Pfam" id="PF02909">
    <property type="entry name" value="TetR_C_1"/>
    <property type="match status" value="1"/>
</dbReference>
<evidence type="ECO:0000256" key="4">
    <source>
        <dbReference type="ARBA" id="ARBA00023163"/>
    </source>
</evidence>
<dbReference type="SUPFAM" id="SSF48498">
    <property type="entry name" value="Tetracyclin repressor-like, C-terminal domain"/>
    <property type="match status" value="1"/>
</dbReference>
<organism evidence="7 8">
    <name type="scientific">Nonomuraea glycinis</name>
    <dbReference type="NCBI Taxonomy" id="2047744"/>
    <lineage>
        <taxon>Bacteria</taxon>
        <taxon>Bacillati</taxon>
        <taxon>Actinomycetota</taxon>
        <taxon>Actinomycetes</taxon>
        <taxon>Streptosporangiales</taxon>
        <taxon>Streptosporangiaceae</taxon>
        <taxon>Nonomuraea</taxon>
    </lineage>
</organism>
<name>A0A918AAA3_9ACTN</name>
<dbReference type="Gene3D" id="1.10.10.60">
    <property type="entry name" value="Homeodomain-like"/>
    <property type="match status" value="1"/>
</dbReference>
<dbReference type="SUPFAM" id="SSF46689">
    <property type="entry name" value="Homeodomain-like"/>
    <property type="match status" value="1"/>
</dbReference>
<evidence type="ECO:0000313" key="8">
    <source>
        <dbReference type="Proteomes" id="UP000660745"/>
    </source>
</evidence>
<dbReference type="GO" id="GO:0045892">
    <property type="term" value="P:negative regulation of DNA-templated transcription"/>
    <property type="evidence" value="ECO:0007669"/>
    <property type="project" value="InterPro"/>
</dbReference>
<dbReference type="RefSeq" id="WP_225277811.1">
    <property type="nucleotide sequence ID" value="NZ_BMNK01000013.1"/>
</dbReference>